<sequence length="263" mass="30337">MDVQTVIDTALTASATTIGAAEAANVFRDTLRSSLKVRVNLKPNMQNQLRKMCDFPVVFTGGKTIANDHSMLVALRGLCRDIYEQEFHIKGTTERTLVVGSGMREIRNYNATNNIHYYIHGKENKDYDRIIRPALRDIIASLKQKVKKTDRRVYCYPKDNEKAVQARPCVKRYWRMEEIFKDYVELNRLPSTIHTQIVQCNTLLFEDSIYNFNKDQLCEIFEKSGAAIAYGYAMLPMELLFPDLPENDIYTFTTIAKKSCMTF</sequence>
<organism evidence="1 2">
    <name type="scientific">Popillia japonica</name>
    <name type="common">Japanese beetle</name>
    <dbReference type="NCBI Taxonomy" id="7064"/>
    <lineage>
        <taxon>Eukaryota</taxon>
        <taxon>Metazoa</taxon>
        <taxon>Ecdysozoa</taxon>
        <taxon>Arthropoda</taxon>
        <taxon>Hexapoda</taxon>
        <taxon>Insecta</taxon>
        <taxon>Pterygota</taxon>
        <taxon>Neoptera</taxon>
        <taxon>Endopterygota</taxon>
        <taxon>Coleoptera</taxon>
        <taxon>Polyphaga</taxon>
        <taxon>Scarabaeiformia</taxon>
        <taxon>Scarabaeidae</taxon>
        <taxon>Rutelinae</taxon>
        <taxon>Popillia</taxon>
    </lineage>
</organism>
<comment type="caution">
    <text evidence="1">The sequence shown here is derived from an EMBL/GenBank/DDBJ whole genome shotgun (WGS) entry which is preliminary data.</text>
</comment>
<evidence type="ECO:0000313" key="1">
    <source>
        <dbReference type="EMBL" id="KAK9680483.1"/>
    </source>
</evidence>
<keyword evidence="2" id="KW-1185">Reference proteome</keyword>
<protein>
    <submittedName>
        <fullName evidence="1">Uncharacterized protein</fullName>
    </submittedName>
</protein>
<accession>A0AAW1HVJ8</accession>
<dbReference type="EMBL" id="JASPKY010000892">
    <property type="protein sequence ID" value="KAK9680483.1"/>
    <property type="molecule type" value="Genomic_DNA"/>
</dbReference>
<name>A0AAW1HVJ8_POPJA</name>
<proteinExistence type="predicted"/>
<evidence type="ECO:0000313" key="2">
    <source>
        <dbReference type="Proteomes" id="UP001458880"/>
    </source>
</evidence>
<reference evidence="1 2" key="1">
    <citation type="journal article" date="2024" name="BMC Genomics">
        <title>De novo assembly and annotation of Popillia japonica's genome with initial clues to its potential as an invasive pest.</title>
        <authorList>
            <person name="Cucini C."/>
            <person name="Boschi S."/>
            <person name="Funari R."/>
            <person name="Cardaioli E."/>
            <person name="Iannotti N."/>
            <person name="Marturano G."/>
            <person name="Paoli F."/>
            <person name="Bruttini M."/>
            <person name="Carapelli A."/>
            <person name="Frati F."/>
            <person name="Nardi F."/>
        </authorList>
    </citation>
    <scope>NUCLEOTIDE SEQUENCE [LARGE SCALE GENOMIC DNA]</scope>
    <source>
        <strain evidence="1">DMR45628</strain>
    </source>
</reference>
<gene>
    <name evidence="1" type="ORF">QE152_g39066</name>
</gene>
<dbReference type="Proteomes" id="UP001458880">
    <property type="component" value="Unassembled WGS sequence"/>
</dbReference>
<dbReference type="AlphaFoldDB" id="A0AAW1HVJ8"/>